<evidence type="ECO:0000313" key="16">
    <source>
        <dbReference type="Ensembl" id="ENSGAGP00000025995.1"/>
    </source>
</evidence>
<evidence type="ECO:0000256" key="4">
    <source>
        <dbReference type="ARBA" id="ARBA00022692"/>
    </source>
</evidence>
<accession>A0A452IE68</accession>
<feature type="transmembrane region" description="Helical" evidence="14">
    <location>
        <begin position="99"/>
        <end position="120"/>
    </location>
</feature>
<keyword evidence="5 14" id="KW-0552">Olfaction</keyword>
<evidence type="ECO:0000256" key="12">
    <source>
        <dbReference type="ARBA" id="ARBA00023224"/>
    </source>
</evidence>
<keyword evidence="2 14" id="KW-1003">Cell membrane</keyword>
<keyword evidence="4 13" id="KW-0812">Transmembrane</keyword>
<feature type="transmembrane region" description="Helical" evidence="14">
    <location>
        <begin position="200"/>
        <end position="226"/>
    </location>
</feature>
<protein>
    <recommendedName>
        <fullName evidence="14">Olfactory receptor</fullName>
    </recommendedName>
</protein>
<evidence type="ECO:0000313" key="17">
    <source>
        <dbReference type="Proteomes" id="UP000291020"/>
    </source>
</evidence>
<keyword evidence="12 13" id="KW-0807">Transducer</keyword>
<dbReference type="InterPro" id="IPR017452">
    <property type="entry name" value="GPCR_Rhodpsn_7TM"/>
</dbReference>
<keyword evidence="3 14" id="KW-0716">Sensory transduction</keyword>
<dbReference type="Proteomes" id="UP000291020">
    <property type="component" value="Unassembled WGS sequence"/>
</dbReference>
<evidence type="ECO:0000256" key="14">
    <source>
        <dbReference type="RuleBase" id="RU363047"/>
    </source>
</evidence>
<evidence type="ECO:0000256" key="8">
    <source>
        <dbReference type="ARBA" id="ARBA00023136"/>
    </source>
</evidence>
<feature type="transmembrane region" description="Helical" evidence="14">
    <location>
        <begin position="238"/>
        <end position="258"/>
    </location>
</feature>
<keyword evidence="6 14" id="KW-1133">Transmembrane helix</keyword>
<evidence type="ECO:0000256" key="6">
    <source>
        <dbReference type="ARBA" id="ARBA00022989"/>
    </source>
</evidence>
<evidence type="ECO:0000256" key="5">
    <source>
        <dbReference type="ARBA" id="ARBA00022725"/>
    </source>
</evidence>
<reference evidence="16" key="2">
    <citation type="submission" date="2025-08" db="UniProtKB">
        <authorList>
            <consortium name="Ensembl"/>
        </authorList>
    </citation>
    <scope>IDENTIFICATION</scope>
</reference>
<sequence length="312" mass="35150">MHWDNQSHVTEFILVGFLGILELQLLLFLVFLLAYALTVIENTVIIMLIWANVSLHKPMYLFLGNLSFLEIWYVSVMVPKMLLSFVTKRKGISFVGCMAQLYFFLALACTECVLLAVIAYDRYVAICNPLHYSAIMSQTLCIRLVAGSWLSGFLISVWKVIFISFLTFCGVNIINHFFCNVSPLLNLACTDMSLAALVDFLLALLILLGHLSITVGSYICIISTVVCMPSAKGCLKTFSPCAPHLLVVTIFYASFLFIYDRPQAISSFDSNKLVSIIYTVLRPLLNPVIYCLRNKVFKDTLRKTVHGIKVFF</sequence>
<dbReference type="InterPro" id="IPR000276">
    <property type="entry name" value="GPCR_Rhodpsn"/>
</dbReference>
<evidence type="ECO:0000256" key="13">
    <source>
        <dbReference type="RuleBase" id="RU000688"/>
    </source>
</evidence>
<dbReference type="PROSITE" id="PS50262">
    <property type="entry name" value="G_PROTEIN_RECEP_F1_2"/>
    <property type="match status" value="1"/>
</dbReference>
<organism evidence="16 17">
    <name type="scientific">Gopherus agassizii</name>
    <name type="common">Agassiz's desert tortoise</name>
    <dbReference type="NCBI Taxonomy" id="38772"/>
    <lineage>
        <taxon>Eukaryota</taxon>
        <taxon>Metazoa</taxon>
        <taxon>Chordata</taxon>
        <taxon>Craniata</taxon>
        <taxon>Vertebrata</taxon>
        <taxon>Euteleostomi</taxon>
        <taxon>Archelosauria</taxon>
        <taxon>Testudinata</taxon>
        <taxon>Testudines</taxon>
        <taxon>Cryptodira</taxon>
        <taxon>Durocryptodira</taxon>
        <taxon>Testudinoidea</taxon>
        <taxon>Testudinidae</taxon>
        <taxon>Gopherus</taxon>
    </lineage>
</organism>
<evidence type="ECO:0000256" key="2">
    <source>
        <dbReference type="ARBA" id="ARBA00022475"/>
    </source>
</evidence>
<keyword evidence="11" id="KW-0325">Glycoprotein</keyword>
<evidence type="ECO:0000256" key="7">
    <source>
        <dbReference type="ARBA" id="ARBA00023040"/>
    </source>
</evidence>
<feature type="transmembrane region" description="Helical" evidence="14">
    <location>
        <begin position="273"/>
        <end position="292"/>
    </location>
</feature>
<reference evidence="16" key="3">
    <citation type="submission" date="2025-09" db="UniProtKB">
        <authorList>
            <consortium name="Ensembl"/>
        </authorList>
    </citation>
    <scope>IDENTIFICATION</scope>
</reference>
<dbReference type="PRINTS" id="PR00245">
    <property type="entry name" value="OLFACTORYR"/>
</dbReference>
<keyword evidence="9" id="KW-1015">Disulfide bond</keyword>
<dbReference type="PANTHER" id="PTHR24242:SF359">
    <property type="entry name" value="ODORANT RECEPTOR-RELATED"/>
    <property type="match status" value="1"/>
</dbReference>
<dbReference type="PANTHER" id="PTHR24242">
    <property type="entry name" value="G-PROTEIN COUPLED RECEPTOR"/>
    <property type="match status" value="1"/>
</dbReference>
<dbReference type="SUPFAM" id="SSF81321">
    <property type="entry name" value="Family A G protein-coupled receptor-like"/>
    <property type="match status" value="1"/>
</dbReference>
<evidence type="ECO:0000259" key="15">
    <source>
        <dbReference type="PROSITE" id="PS50262"/>
    </source>
</evidence>
<dbReference type="FunFam" id="1.20.1070.10:FF:000001">
    <property type="entry name" value="Olfactory receptor"/>
    <property type="match status" value="1"/>
</dbReference>
<reference evidence="17" key="1">
    <citation type="journal article" date="2017" name="PLoS ONE">
        <title>The Agassiz's desert tortoise genome provides a resource for the conservation of a threatened species.</title>
        <authorList>
            <person name="Tollis M."/>
            <person name="DeNardo D.F."/>
            <person name="Cornelius J.A."/>
            <person name="Dolby G.A."/>
            <person name="Edwards T."/>
            <person name="Henen B.T."/>
            <person name="Karl A.E."/>
            <person name="Murphy R.W."/>
            <person name="Kusumi K."/>
        </authorList>
    </citation>
    <scope>NUCLEOTIDE SEQUENCE [LARGE SCALE GENOMIC DNA]</scope>
</reference>
<dbReference type="Pfam" id="PF13853">
    <property type="entry name" value="7tm_4"/>
    <property type="match status" value="1"/>
</dbReference>
<dbReference type="Gene3D" id="1.20.1070.10">
    <property type="entry name" value="Rhodopsin 7-helix transmembrane proteins"/>
    <property type="match status" value="1"/>
</dbReference>
<comment type="subcellular location">
    <subcellularLocation>
        <location evidence="1 14">Cell membrane</location>
        <topology evidence="1 14">Multi-pass membrane protein</topology>
    </subcellularLocation>
</comment>
<feature type="transmembrane region" description="Helical" evidence="14">
    <location>
        <begin position="60"/>
        <end position="78"/>
    </location>
</feature>
<evidence type="ECO:0000256" key="10">
    <source>
        <dbReference type="ARBA" id="ARBA00023170"/>
    </source>
</evidence>
<evidence type="ECO:0000256" key="9">
    <source>
        <dbReference type="ARBA" id="ARBA00023157"/>
    </source>
</evidence>
<evidence type="ECO:0000256" key="3">
    <source>
        <dbReference type="ARBA" id="ARBA00022606"/>
    </source>
</evidence>
<comment type="similarity">
    <text evidence="13">Belongs to the G-protein coupled receptor 1 family.</text>
</comment>
<feature type="domain" description="G-protein coupled receptors family 1 profile" evidence="15">
    <location>
        <begin position="41"/>
        <end position="290"/>
    </location>
</feature>
<keyword evidence="8 14" id="KW-0472">Membrane</keyword>
<dbReference type="InterPro" id="IPR050939">
    <property type="entry name" value="Olfactory_GPCR1"/>
</dbReference>
<dbReference type="GO" id="GO:0004930">
    <property type="term" value="F:G protein-coupled receptor activity"/>
    <property type="evidence" value="ECO:0007669"/>
    <property type="project" value="UniProtKB-KW"/>
</dbReference>
<keyword evidence="7 13" id="KW-0297">G-protein coupled receptor</keyword>
<name>A0A452IE68_9SAUR</name>
<feature type="transmembrane region" description="Helical" evidence="14">
    <location>
        <begin position="12"/>
        <end position="40"/>
    </location>
</feature>
<dbReference type="InterPro" id="IPR000725">
    <property type="entry name" value="Olfact_rcpt"/>
</dbReference>
<dbReference type="AlphaFoldDB" id="A0A452IE68"/>
<keyword evidence="10 13" id="KW-0675">Receptor</keyword>
<dbReference type="Ensembl" id="ENSGAGT00000029566.1">
    <property type="protein sequence ID" value="ENSGAGP00000025995.1"/>
    <property type="gene ID" value="ENSGAGG00000018986.1"/>
</dbReference>
<keyword evidence="17" id="KW-1185">Reference proteome</keyword>
<evidence type="ECO:0000256" key="11">
    <source>
        <dbReference type="ARBA" id="ARBA00023180"/>
    </source>
</evidence>
<dbReference type="PRINTS" id="PR00237">
    <property type="entry name" value="GPCRRHODOPSN"/>
</dbReference>
<dbReference type="STRING" id="38772.ENSGAGP00000025995"/>
<dbReference type="GO" id="GO:0004984">
    <property type="term" value="F:olfactory receptor activity"/>
    <property type="evidence" value="ECO:0007669"/>
    <property type="project" value="InterPro"/>
</dbReference>
<dbReference type="PROSITE" id="PS00237">
    <property type="entry name" value="G_PROTEIN_RECEP_F1_1"/>
    <property type="match status" value="1"/>
</dbReference>
<dbReference type="GO" id="GO:0005886">
    <property type="term" value="C:plasma membrane"/>
    <property type="evidence" value="ECO:0007669"/>
    <property type="project" value="UniProtKB-SubCell"/>
</dbReference>
<evidence type="ECO:0000256" key="1">
    <source>
        <dbReference type="ARBA" id="ARBA00004651"/>
    </source>
</evidence>
<proteinExistence type="inferred from homology"/>